<comment type="caution">
    <text evidence="6">The sequence shown here is derived from an EMBL/GenBank/DDBJ whole genome shotgun (WGS) entry which is preliminary data.</text>
</comment>
<dbReference type="InterPro" id="IPR001789">
    <property type="entry name" value="Sig_transdc_resp-reg_receiver"/>
</dbReference>
<dbReference type="AlphaFoldDB" id="A0A916TIV7"/>
<dbReference type="SUPFAM" id="SSF52172">
    <property type="entry name" value="CheY-like"/>
    <property type="match status" value="1"/>
</dbReference>
<dbReference type="GO" id="GO:0000160">
    <property type="term" value="P:phosphorelay signal transduction system"/>
    <property type="evidence" value="ECO:0007669"/>
    <property type="project" value="InterPro"/>
</dbReference>
<protein>
    <submittedName>
        <fullName evidence="6">DNA-binding response regulator</fullName>
    </submittedName>
</protein>
<dbReference type="PANTHER" id="PTHR43214">
    <property type="entry name" value="TWO-COMPONENT RESPONSE REGULATOR"/>
    <property type="match status" value="1"/>
</dbReference>
<dbReference type="InterPro" id="IPR000792">
    <property type="entry name" value="Tscrpt_reg_LuxR_C"/>
</dbReference>
<dbReference type="PROSITE" id="PS50043">
    <property type="entry name" value="HTH_LUXR_2"/>
    <property type="match status" value="1"/>
</dbReference>
<sequence>MTTTDTGGPEHTVPGTNHLRIAVVDDNEIIRVGLRNMLEVDASLEVVGEAGDGRAAISLIRRELPDVALVDVRMPFADGISVAQDVHEITKVLMLTYSDAPDVIRGALTAGARGYLVHGAFSPQELSAAIRSVAQGGSVLSQPAIDAVHSALTSSAPLPDTSRHDVYCLSRRELEIMDLIAAGLANGDIAGKLFLAEKTVKNHVNHIFAKLGVTTRSAAVSLWLT</sequence>
<dbReference type="CDD" id="cd17535">
    <property type="entry name" value="REC_NarL-like"/>
    <property type="match status" value="1"/>
</dbReference>
<dbReference type="EMBL" id="BMHI01000008">
    <property type="protein sequence ID" value="GGB47462.1"/>
    <property type="molecule type" value="Genomic_DNA"/>
</dbReference>
<dbReference type="Pfam" id="PF00196">
    <property type="entry name" value="GerE"/>
    <property type="match status" value="1"/>
</dbReference>
<dbReference type="Gene3D" id="3.40.50.2300">
    <property type="match status" value="1"/>
</dbReference>
<keyword evidence="1 3" id="KW-0597">Phosphoprotein</keyword>
<gene>
    <name evidence="6" type="ORF">GCM10011492_43300</name>
</gene>
<organism evidence="6 7">
    <name type="scientific">Flexivirga endophytica</name>
    <dbReference type="NCBI Taxonomy" id="1849103"/>
    <lineage>
        <taxon>Bacteria</taxon>
        <taxon>Bacillati</taxon>
        <taxon>Actinomycetota</taxon>
        <taxon>Actinomycetes</taxon>
        <taxon>Micrococcales</taxon>
        <taxon>Dermacoccaceae</taxon>
        <taxon>Flexivirga</taxon>
    </lineage>
</organism>
<dbReference type="PROSITE" id="PS00622">
    <property type="entry name" value="HTH_LUXR_1"/>
    <property type="match status" value="1"/>
</dbReference>
<evidence type="ECO:0000313" key="7">
    <source>
        <dbReference type="Proteomes" id="UP000636793"/>
    </source>
</evidence>
<dbReference type="SMART" id="SM00421">
    <property type="entry name" value="HTH_LUXR"/>
    <property type="match status" value="1"/>
</dbReference>
<name>A0A916TIV7_9MICO</name>
<dbReference type="PRINTS" id="PR00038">
    <property type="entry name" value="HTHLUXR"/>
</dbReference>
<evidence type="ECO:0000256" key="3">
    <source>
        <dbReference type="PROSITE-ProRule" id="PRU00169"/>
    </source>
</evidence>
<dbReference type="Proteomes" id="UP000636793">
    <property type="component" value="Unassembled WGS sequence"/>
</dbReference>
<evidence type="ECO:0000256" key="1">
    <source>
        <dbReference type="ARBA" id="ARBA00022553"/>
    </source>
</evidence>
<feature type="modified residue" description="4-aspartylphosphate" evidence="3">
    <location>
        <position position="71"/>
    </location>
</feature>
<dbReference type="InterPro" id="IPR039420">
    <property type="entry name" value="WalR-like"/>
</dbReference>
<proteinExistence type="predicted"/>
<feature type="domain" description="HTH luxR-type" evidence="4">
    <location>
        <begin position="162"/>
        <end position="225"/>
    </location>
</feature>
<evidence type="ECO:0000259" key="4">
    <source>
        <dbReference type="PROSITE" id="PS50043"/>
    </source>
</evidence>
<dbReference type="SMART" id="SM00448">
    <property type="entry name" value="REC"/>
    <property type="match status" value="1"/>
</dbReference>
<evidence type="ECO:0000256" key="2">
    <source>
        <dbReference type="ARBA" id="ARBA00023125"/>
    </source>
</evidence>
<keyword evidence="7" id="KW-1185">Reference proteome</keyword>
<dbReference type="GO" id="GO:0006355">
    <property type="term" value="P:regulation of DNA-templated transcription"/>
    <property type="evidence" value="ECO:0007669"/>
    <property type="project" value="InterPro"/>
</dbReference>
<evidence type="ECO:0000313" key="6">
    <source>
        <dbReference type="EMBL" id="GGB47462.1"/>
    </source>
</evidence>
<reference evidence="6" key="2">
    <citation type="submission" date="2020-09" db="EMBL/GenBank/DDBJ databases">
        <authorList>
            <person name="Sun Q."/>
            <person name="Zhou Y."/>
        </authorList>
    </citation>
    <scope>NUCLEOTIDE SEQUENCE</scope>
    <source>
        <strain evidence="6">CGMCC 1.15085</strain>
    </source>
</reference>
<evidence type="ECO:0000259" key="5">
    <source>
        <dbReference type="PROSITE" id="PS50110"/>
    </source>
</evidence>
<feature type="domain" description="Response regulatory" evidence="5">
    <location>
        <begin position="20"/>
        <end position="133"/>
    </location>
</feature>
<dbReference type="Pfam" id="PF00072">
    <property type="entry name" value="Response_reg"/>
    <property type="match status" value="1"/>
</dbReference>
<accession>A0A916TIV7</accession>
<dbReference type="InterPro" id="IPR058245">
    <property type="entry name" value="NreC/VraR/RcsB-like_REC"/>
</dbReference>
<dbReference type="PANTHER" id="PTHR43214:SF43">
    <property type="entry name" value="TWO-COMPONENT RESPONSE REGULATOR"/>
    <property type="match status" value="1"/>
</dbReference>
<reference evidence="6" key="1">
    <citation type="journal article" date="2014" name="Int. J. Syst. Evol. Microbiol.">
        <title>Complete genome sequence of Corynebacterium casei LMG S-19264T (=DSM 44701T), isolated from a smear-ripened cheese.</title>
        <authorList>
            <consortium name="US DOE Joint Genome Institute (JGI-PGF)"/>
            <person name="Walter F."/>
            <person name="Albersmeier A."/>
            <person name="Kalinowski J."/>
            <person name="Ruckert C."/>
        </authorList>
    </citation>
    <scope>NUCLEOTIDE SEQUENCE</scope>
    <source>
        <strain evidence="6">CGMCC 1.15085</strain>
    </source>
</reference>
<dbReference type="InterPro" id="IPR016032">
    <property type="entry name" value="Sig_transdc_resp-reg_C-effctor"/>
</dbReference>
<dbReference type="PROSITE" id="PS50110">
    <property type="entry name" value="RESPONSE_REGULATORY"/>
    <property type="match status" value="1"/>
</dbReference>
<keyword evidence="2 6" id="KW-0238">DNA-binding</keyword>
<dbReference type="SUPFAM" id="SSF46894">
    <property type="entry name" value="C-terminal effector domain of the bipartite response regulators"/>
    <property type="match status" value="1"/>
</dbReference>
<dbReference type="GO" id="GO:0003677">
    <property type="term" value="F:DNA binding"/>
    <property type="evidence" value="ECO:0007669"/>
    <property type="project" value="UniProtKB-KW"/>
</dbReference>
<dbReference type="CDD" id="cd06170">
    <property type="entry name" value="LuxR_C_like"/>
    <property type="match status" value="1"/>
</dbReference>
<dbReference type="RefSeq" id="WP_188839156.1">
    <property type="nucleotide sequence ID" value="NZ_BMHI01000008.1"/>
</dbReference>
<dbReference type="InterPro" id="IPR011006">
    <property type="entry name" value="CheY-like_superfamily"/>
</dbReference>